<dbReference type="Gene3D" id="1.10.10.10">
    <property type="entry name" value="Winged helix-like DNA-binding domain superfamily/Winged helix DNA-binding domain"/>
    <property type="match status" value="1"/>
</dbReference>
<evidence type="ECO:0000259" key="1">
    <source>
        <dbReference type="PROSITE" id="PS51526"/>
    </source>
</evidence>
<feature type="domain" description="RFX-type winged-helix" evidence="1">
    <location>
        <begin position="244"/>
        <end position="324"/>
    </location>
</feature>
<dbReference type="GO" id="GO:0006355">
    <property type="term" value="P:regulation of DNA-templated transcription"/>
    <property type="evidence" value="ECO:0007669"/>
    <property type="project" value="InterPro"/>
</dbReference>
<protein>
    <submittedName>
        <fullName evidence="2">RFX-like transcription factor daf-19</fullName>
    </submittedName>
</protein>
<keyword evidence="3" id="KW-1185">Reference proteome</keyword>
<evidence type="ECO:0000313" key="3">
    <source>
        <dbReference type="Proteomes" id="UP000198287"/>
    </source>
</evidence>
<dbReference type="EMBL" id="LNIX01000007">
    <property type="protein sequence ID" value="OXA51329.1"/>
    <property type="molecule type" value="Genomic_DNA"/>
</dbReference>
<gene>
    <name evidence="2" type="ORF">Fcan01_13168</name>
</gene>
<accession>A0A226E1J6</accession>
<proteinExistence type="predicted"/>
<dbReference type="InterPro" id="IPR003150">
    <property type="entry name" value="DNA-bd_RFX"/>
</dbReference>
<sequence length="328" mass="37356">MKCKVYKDGILLYQDGEKENKPFQVWYVSLRDRNKVLNGHILVNFTSGDVEEEARARRIQSMKGLDESTGCDGCGAGFFLQSGEMDYLPDEALGLKIYAYTMESAEMAKMGLRGFLDAVCILCPPIAFRILLPFAAQIIQISKTIPQIRPIIPTVDALANKTPFSRFVVAVVVTYREYHRGPNGTVYTTDPAAPKSTPWNQEQETLSLSCRNEWLFMQANPEDNENEGGFRNLTYPISRAVLRARIWLHQNYELGNNTNNQYILKGDVYEQYERWCTEDPTIARATFGRIIADVFPGINVGLEPRGHVTTNSARHCYKNLRRRNQHTQ</sequence>
<dbReference type="Proteomes" id="UP000198287">
    <property type="component" value="Unassembled WGS sequence"/>
</dbReference>
<dbReference type="PROSITE" id="PS51526">
    <property type="entry name" value="RFX_DBD"/>
    <property type="match status" value="1"/>
</dbReference>
<dbReference type="AlphaFoldDB" id="A0A226E1J6"/>
<dbReference type="Pfam" id="PF02257">
    <property type="entry name" value="RFX_DNA_binding"/>
    <property type="match status" value="1"/>
</dbReference>
<name>A0A226E1J6_FOLCA</name>
<dbReference type="InterPro" id="IPR036388">
    <property type="entry name" value="WH-like_DNA-bd_sf"/>
</dbReference>
<comment type="caution">
    <text evidence="2">The sequence shown here is derived from an EMBL/GenBank/DDBJ whole genome shotgun (WGS) entry which is preliminary data.</text>
</comment>
<organism evidence="2 3">
    <name type="scientific">Folsomia candida</name>
    <name type="common">Springtail</name>
    <dbReference type="NCBI Taxonomy" id="158441"/>
    <lineage>
        <taxon>Eukaryota</taxon>
        <taxon>Metazoa</taxon>
        <taxon>Ecdysozoa</taxon>
        <taxon>Arthropoda</taxon>
        <taxon>Hexapoda</taxon>
        <taxon>Collembola</taxon>
        <taxon>Entomobryomorpha</taxon>
        <taxon>Isotomoidea</taxon>
        <taxon>Isotomidae</taxon>
        <taxon>Proisotominae</taxon>
        <taxon>Folsomia</taxon>
    </lineage>
</organism>
<reference evidence="2 3" key="1">
    <citation type="submission" date="2015-12" db="EMBL/GenBank/DDBJ databases">
        <title>The genome of Folsomia candida.</title>
        <authorList>
            <person name="Faddeeva A."/>
            <person name="Derks M.F."/>
            <person name="Anvar Y."/>
            <person name="Smit S."/>
            <person name="Van Straalen N."/>
            <person name="Roelofs D."/>
        </authorList>
    </citation>
    <scope>NUCLEOTIDE SEQUENCE [LARGE SCALE GENOMIC DNA]</scope>
    <source>
        <strain evidence="2 3">VU population</strain>
        <tissue evidence="2">Whole body</tissue>
    </source>
</reference>
<evidence type="ECO:0000313" key="2">
    <source>
        <dbReference type="EMBL" id="OXA51329.1"/>
    </source>
</evidence>
<dbReference type="GO" id="GO:0003677">
    <property type="term" value="F:DNA binding"/>
    <property type="evidence" value="ECO:0007669"/>
    <property type="project" value="InterPro"/>
</dbReference>